<dbReference type="AlphaFoldDB" id="A0A7R9L042"/>
<evidence type="ECO:0000256" key="1">
    <source>
        <dbReference type="ARBA" id="ARBA00007824"/>
    </source>
</evidence>
<evidence type="ECO:0000256" key="4">
    <source>
        <dbReference type="ARBA" id="ARBA00023098"/>
    </source>
</evidence>
<name>A0A7R9L042_9ACAR</name>
<keyword evidence="7" id="KW-1185">Reference proteome</keyword>
<dbReference type="PANTHER" id="PTHR13943:SF77">
    <property type="entry name" value="LRAT DOMAIN-CONTAINING PROTEIN"/>
    <property type="match status" value="1"/>
</dbReference>
<evidence type="ECO:0000313" key="7">
    <source>
        <dbReference type="Proteomes" id="UP000759131"/>
    </source>
</evidence>
<evidence type="ECO:0000256" key="2">
    <source>
        <dbReference type="ARBA" id="ARBA00022679"/>
    </source>
</evidence>
<dbReference type="GO" id="GO:0016410">
    <property type="term" value="F:N-acyltransferase activity"/>
    <property type="evidence" value="ECO:0007669"/>
    <property type="project" value="TreeGrafter"/>
</dbReference>
<dbReference type="Proteomes" id="UP000759131">
    <property type="component" value="Unassembled WGS sequence"/>
</dbReference>
<gene>
    <name evidence="6" type="ORF">OSB1V03_LOCUS12840</name>
</gene>
<dbReference type="InterPro" id="IPR051496">
    <property type="entry name" value="H-rev107_PLA/AT"/>
</dbReference>
<evidence type="ECO:0000313" key="6">
    <source>
        <dbReference type="EMBL" id="CAD7632437.1"/>
    </source>
</evidence>
<dbReference type="GO" id="GO:0004623">
    <property type="term" value="F:phospholipase A2 activity"/>
    <property type="evidence" value="ECO:0007669"/>
    <property type="project" value="TreeGrafter"/>
</dbReference>
<accession>A0A7R9L042</accession>
<keyword evidence="4" id="KW-0443">Lipid metabolism</keyword>
<keyword evidence="2" id="KW-0808">Transferase</keyword>
<dbReference type="Gene3D" id="3.90.1720.10">
    <property type="entry name" value="endopeptidase domain like (from Nostoc punctiforme)"/>
    <property type="match status" value="1"/>
</dbReference>
<dbReference type="InterPro" id="IPR007053">
    <property type="entry name" value="LRAT_dom"/>
</dbReference>
<dbReference type="GO" id="GO:0005737">
    <property type="term" value="C:cytoplasm"/>
    <property type="evidence" value="ECO:0007669"/>
    <property type="project" value="TreeGrafter"/>
</dbReference>
<dbReference type="PANTHER" id="PTHR13943">
    <property type="entry name" value="HRAS-LIKE SUPPRESSOR - RELATED"/>
    <property type="match status" value="1"/>
</dbReference>
<protein>
    <recommendedName>
        <fullName evidence="5">LRAT domain-containing protein</fullName>
    </recommendedName>
</protein>
<evidence type="ECO:0000256" key="3">
    <source>
        <dbReference type="ARBA" id="ARBA00022801"/>
    </source>
</evidence>
<dbReference type="EMBL" id="CAJPIZ010010976">
    <property type="protein sequence ID" value="CAG2112867.1"/>
    <property type="molecule type" value="Genomic_DNA"/>
</dbReference>
<sequence length="258" mass="29166">MGSVYSKSPSVVTSLSSVSSFGKTGSFLEYDRIIHHLNSGDLIEVLRGPYKHWAIFESVDRFGNCMCFHITAIEEPIDRNDSGLEKNDVRKEISFDGKALLKYEPLLDILKDTDSPKPSMCRINNQEIMGQRMRKMINNQIPDLNQVFKVLHAFKDTVLKYCLKSLNCEHYCTFWKYGIGWSSQVNSFKDIITTALKTVSSLSRTAADVLQHNGCYKLGIVCLLVSVISAEAARVVEAIDFTLKDLRIEDVVRHAIAY</sequence>
<feature type="domain" description="LRAT" evidence="5">
    <location>
        <begin position="36"/>
        <end position="178"/>
    </location>
</feature>
<dbReference type="GO" id="GO:0008970">
    <property type="term" value="F:phospholipase A1 activity"/>
    <property type="evidence" value="ECO:0007669"/>
    <property type="project" value="TreeGrafter"/>
</dbReference>
<dbReference type="EMBL" id="OC865551">
    <property type="protein sequence ID" value="CAD7632437.1"/>
    <property type="molecule type" value="Genomic_DNA"/>
</dbReference>
<reference evidence="6" key="1">
    <citation type="submission" date="2020-11" db="EMBL/GenBank/DDBJ databases">
        <authorList>
            <person name="Tran Van P."/>
        </authorList>
    </citation>
    <scope>NUCLEOTIDE SEQUENCE</scope>
</reference>
<dbReference type="OrthoDB" id="6502854at2759"/>
<comment type="similarity">
    <text evidence="1">Belongs to the H-rev107 family.</text>
</comment>
<keyword evidence="3" id="KW-0378">Hydrolase</keyword>
<evidence type="ECO:0000259" key="5">
    <source>
        <dbReference type="Pfam" id="PF04970"/>
    </source>
</evidence>
<proteinExistence type="inferred from homology"/>
<dbReference type="GO" id="GO:0070292">
    <property type="term" value="P:N-acylphosphatidylethanolamine metabolic process"/>
    <property type="evidence" value="ECO:0007669"/>
    <property type="project" value="TreeGrafter"/>
</dbReference>
<dbReference type="Pfam" id="PF04970">
    <property type="entry name" value="LRAT"/>
    <property type="match status" value="1"/>
</dbReference>
<organism evidence="6">
    <name type="scientific">Medioppia subpectinata</name>
    <dbReference type="NCBI Taxonomy" id="1979941"/>
    <lineage>
        <taxon>Eukaryota</taxon>
        <taxon>Metazoa</taxon>
        <taxon>Ecdysozoa</taxon>
        <taxon>Arthropoda</taxon>
        <taxon>Chelicerata</taxon>
        <taxon>Arachnida</taxon>
        <taxon>Acari</taxon>
        <taxon>Acariformes</taxon>
        <taxon>Sarcoptiformes</taxon>
        <taxon>Oribatida</taxon>
        <taxon>Brachypylina</taxon>
        <taxon>Oppioidea</taxon>
        <taxon>Oppiidae</taxon>
        <taxon>Medioppia</taxon>
    </lineage>
</organism>